<evidence type="ECO:0000256" key="1">
    <source>
        <dbReference type="SAM" id="MobiDB-lite"/>
    </source>
</evidence>
<reference evidence="3" key="1">
    <citation type="submission" date="2016-11" db="UniProtKB">
        <authorList>
            <consortium name="WormBaseParasite"/>
        </authorList>
    </citation>
    <scope>IDENTIFICATION</scope>
</reference>
<evidence type="ECO:0000313" key="3">
    <source>
        <dbReference type="WBParaSite" id="Csp11.Scaffold354.g883.t1"/>
    </source>
</evidence>
<feature type="compositionally biased region" description="Acidic residues" evidence="1">
    <location>
        <begin position="363"/>
        <end position="375"/>
    </location>
</feature>
<dbReference type="WBParaSite" id="Csp11.Scaffold354.g883.t1">
    <property type="protein sequence ID" value="Csp11.Scaffold354.g883.t1"/>
    <property type="gene ID" value="Csp11.Scaffold354.g883"/>
</dbReference>
<keyword evidence="2" id="KW-1185">Reference proteome</keyword>
<feature type="region of interest" description="Disordered" evidence="1">
    <location>
        <begin position="346"/>
        <end position="381"/>
    </location>
</feature>
<protein>
    <submittedName>
        <fullName evidence="3">RING-type domain-containing protein</fullName>
    </submittedName>
</protein>
<evidence type="ECO:0000313" key="2">
    <source>
        <dbReference type="Proteomes" id="UP000095282"/>
    </source>
</evidence>
<proteinExistence type="predicted"/>
<sequence>MQNREPVQGEDPEFRDLQQLLETEMPPPREIIERFIENEEGWEPPYLPNHMLDRGGLRLEVMKGTIPNPVIHWQEVILRYSFLDNPDKKRYFLLECRGLETPRLDRVNKKTKRCTFCSSCLLGYNIKNHQMTYCPFASGLTTEQKITFMSTNSPAFCPWCHSKFTTHTRGHCGSVGKCPKCRDKGHSVLHELCDDLVIHGRTEESLLAQVNVVNRARREQFLHVERLVDNRELRYSTYADLPIETFYGVQRVTREPIGWGCYIDTEDEFALREELYTNHAIRRPVRYHALEPLELNPTQHPPMRVTPDDYGYLHEFGVAIWRARERNDLSLMNNFMVREEAVAQAAAPAIPQPQPRPMKAEEDSSESDQEPETEEQAERRRQVVRVREAIQPPLFEPNPVPQNRAPRPVEQVVNRAPTQNARAFSLKMVKVRRACDPPVVIDHHPVRSNFQTKAYGLFTRYTTASDSSNRKQLIDKISTLQKIRPSHSGNPKTSRTRPTDASNALSRVGWMIDLLAPSEPPMFVQERQNRYSLEAYLHALGAAAAFMRFVKGQKYNISLHRVKCIEAMAETLSKDNTNKGTLLFPEFNVFLTASPEQWTVWFELMWHEFLQRIRNPHQID</sequence>
<name>A0A1I7SYW2_9PELO</name>
<accession>A0A1I7SYW2</accession>
<dbReference type="AlphaFoldDB" id="A0A1I7SYW2"/>
<dbReference type="eggNOG" id="ENOG502TJ2T">
    <property type="taxonomic scope" value="Eukaryota"/>
</dbReference>
<dbReference type="Proteomes" id="UP000095282">
    <property type="component" value="Unplaced"/>
</dbReference>
<organism evidence="2 3">
    <name type="scientific">Caenorhabditis tropicalis</name>
    <dbReference type="NCBI Taxonomy" id="1561998"/>
    <lineage>
        <taxon>Eukaryota</taxon>
        <taxon>Metazoa</taxon>
        <taxon>Ecdysozoa</taxon>
        <taxon>Nematoda</taxon>
        <taxon>Chromadorea</taxon>
        <taxon>Rhabditida</taxon>
        <taxon>Rhabditina</taxon>
        <taxon>Rhabditomorpha</taxon>
        <taxon>Rhabditoidea</taxon>
        <taxon>Rhabditidae</taxon>
        <taxon>Peloderinae</taxon>
        <taxon>Caenorhabditis</taxon>
    </lineage>
</organism>